<evidence type="ECO:0000313" key="3">
    <source>
        <dbReference type="Proteomes" id="UP000011518"/>
    </source>
</evidence>
<gene>
    <name evidence="2" type="ORF">TREES_T100010171</name>
</gene>
<evidence type="ECO:0000256" key="1">
    <source>
        <dbReference type="SAM" id="MobiDB-lite"/>
    </source>
</evidence>
<feature type="region of interest" description="Disordered" evidence="1">
    <location>
        <begin position="40"/>
        <end position="92"/>
    </location>
</feature>
<keyword evidence="3" id="KW-1185">Reference proteome</keyword>
<reference evidence="3" key="1">
    <citation type="submission" date="2012-07" db="EMBL/GenBank/DDBJ databases">
        <title>Genome of the Chinese tree shrew, a rising model animal genetically related to primates.</title>
        <authorList>
            <person name="Zhang G."/>
            <person name="Fan Y."/>
            <person name="Yao Y."/>
            <person name="Huang Z."/>
        </authorList>
    </citation>
    <scope>NUCLEOTIDE SEQUENCE [LARGE SCALE GENOMIC DNA]</scope>
</reference>
<name>L9JBS8_TUPCH</name>
<protein>
    <submittedName>
        <fullName evidence="2">Uncharacterized protein</fullName>
    </submittedName>
</protein>
<dbReference type="InParanoid" id="L9JBS8"/>
<dbReference type="AlphaFoldDB" id="L9JBS8"/>
<feature type="compositionally biased region" description="Polar residues" evidence="1">
    <location>
        <begin position="146"/>
        <end position="156"/>
    </location>
</feature>
<sequence>MQTLMLLWCPQTLCWTPGHDSAEPAVTSGPLGVTDRAEGAARDLERKGPSLGPNAGGVSLDRRRLGTTVGTGDKNPAGPEGGGASGPVGRFAKRAQDSGDKVAALRHWWKRVVRNRMLSFLPCNDLPPTVSLRRARAEQAGAAEQSPVQPDVRTQQAAAAEAGPEEPEPRRPHGLSISPEAAATATLHPPPRGATRLGGASLAPTQPHPLPTPSVWGRSRRQLAPRRFSRT</sequence>
<dbReference type="Proteomes" id="UP000011518">
    <property type="component" value="Unassembled WGS sequence"/>
</dbReference>
<organism evidence="2 3">
    <name type="scientific">Tupaia chinensis</name>
    <name type="common">Chinese tree shrew</name>
    <name type="synonym">Tupaia belangeri chinensis</name>
    <dbReference type="NCBI Taxonomy" id="246437"/>
    <lineage>
        <taxon>Eukaryota</taxon>
        <taxon>Metazoa</taxon>
        <taxon>Chordata</taxon>
        <taxon>Craniata</taxon>
        <taxon>Vertebrata</taxon>
        <taxon>Euteleostomi</taxon>
        <taxon>Mammalia</taxon>
        <taxon>Eutheria</taxon>
        <taxon>Euarchontoglires</taxon>
        <taxon>Scandentia</taxon>
        <taxon>Tupaiidae</taxon>
        <taxon>Tupaia</taxon>
    </lineage>
</organism>
<reference evidence="3" key="2">
    <citation type="journal article" date="2013" name="Nat. Commun.">
        <title>Genome of the Chinese tree shrew.</title>
        <authorList>
            <person name="Fan Y."/>
            <person name="Huang Z.Y."/>
            <person name="Cao C.C."/>
            <person name="Chen C.S."/>
            <person name="Chen Y.X."/>
            <person name="Fan D.D."/>
            <person name="He J."/>
            <person name="Hou H.L."/>
            <person name="Hu L."/>
            <person name="Hu X.T."/>
            <person name="Jiang X.T."/>
            <person name="Lai R."/>
            <person name="Lang Y.S."/>
            <person name="Liang B."/>
            <person name="Liao S.G."/>
            <person name="Mu D."/>
            <person name="Ma Y.Y."/>
            <person name="Niu Y.Y."/>
            <person name="Sun X.Q."/>
            <person name="Xia J.Q."/>
            <person name="Xiao J."/>
            <person name="Xiong Z.Q."/>
            <person name="Xu L."/>
            <person name="Yang L."/>
            <person name="Zhang Y."/>
            <person name="Zhao W."/>
            <person name="Zhao X.D."/>
            <person name="Zheng Y.T."/>
            <person name="Zhou J.M."/>
            <person name="Zhu Y.B."/>
            <person name="Zhang G.J."/>
            <person name="Wang J."/>
            <person name="Yao Y.G."/>
        </authorList>
    </citation>
    <scope>NUCLEOTIDE SEQUENCE [LARGE SCALE GENOMIC DNA]</scope>
</reference>
<dbReference type="EMBL" id="KB321078">
    <property type="protein sequence ID" value="ELW48011.1"/>
    <property type="molecule type" value="Genomic_DNA"/>
</dbReference>
<feature type="compositionally biased region" description="Basic residues" evidence="1">
    <location>
        <begin position="218"/>
        <end position="231"/>
    </location>
</feature>
<feature type="region of interest" description="Disordered" evidence="1">
    <location>
        <begin position="134"/>
        <end position="231"/>
    </location>
</feature>
<evidence type="ECO:0000313" key="2">
    <source>
        <dbReference type="EMBL" id="ELW48011.1"/>
    </source>
</evidence>
<accession>L9JBS8</accession>
<proteinExistence type="predicted"/>